<proteinExistence type="inferred from homology"/>
<dbReference type="Gene3D" id="2.60.120.260">
    <property type="entry name" value="Galactose-binding domain-like"/>
    <property type="match status" value="1"/>
</dbReference>
<dbReference type="Proteomes" id="UP000293865">
    <property type="component" value="Unassembled WGS sequence"/>
</dbReference>
<evidence type="ECO:0000259" key="8">
    <source>
        <dbReference type="Pfam" id="PF21708"/>
    </source>
</evidence>
<dbReference type="EMBL" id="SDPN01000002">
    <property type="protein sequence ID" value="RXZ73002.1"/>
    <property type="molecule type" value="Genomic_DNA"/>
</dbReference>
<keyword evidence="6" id="KW-0732">Signal</keyword>
<dbReference type="Pfam" id="PF02057">
    <property type="entry name" value="Glyco_hydro_59"/>
    <property type="match status" value="1"/>
</dbReference>
<dbReference type="Gene3D" id="3.20.20.80">
    <property type="entry name" value="Glycosidases"/>
    <property type="match status" value="1"/>
</dbReference>
<dbReference type="PANTHER" id="PTHR15172:SF1">
    <property type="entry name" value="GALACTOCEREBROSIDASE"/>
    <property type="match status" value="1"/>
</dbReference>
<dbReference type="GO" id="GO:0016020">
    <property type="term" value="C:membrane"/>
    <property type="evidence" value="ECO:0007669"/>
    <property type="project" value="GOC"/>
</dbReference>
<dbReference type="Pfam" id="PF21708">
    <property type="entry name" value="Glyco_hydro_59_C"/>
    <property type="match status" value="1"/>
</dbReference>
<evidence type="ECO:0000256" key="1">
    <source>
        <dbReference type="ARBA" id="ARBA00005637"/>
    </source>
</evidence>
<evidence type="ECO:0000313" key="10">
    <source>
        <dbReference type="Proteomes" id="UP000293865"/>
    </source>
</evidence>
<evidence type="ECO:0000313" key="9">
    <source>
        <dbReference type="EMBL" id="RXZ73002.1"/>
    </source>
</evidence>
<feature type="domain" description="Glycosyl hydrolase family 59 catalytic" evidence="7">
    <location>
        <begin position="73"/>
        <end position="405"/>
    </location>
</feature>
<dbReference type="InterPro" id="IPR013785">
    <property type="entry name" value="Aldolase_TIM"/>
</dbReference>
<keyword evidence="10" id="KW-1185">Reference proteome</keyword>
<evidence type="ECO:0000259" key="7">
    <source>
        <dbReference type="Pfam" id="PF02057"/>
    </source>
</evidence>
<dbReference type="InterPro" id="IPR049162">
    <property type="entry name" value="GH59_C"/>
</dbReference>
<feature type="domain" description="Glycosyl hydrolase family 59 C-terminal lectin" evidence="8">
    <location>
        <begin position="611"/>
        <end position="795"/>
    </location>
</feature>
<evidence type="ECO:0000256" key="3">
    <source>
        <dbReference type="ARBA" id="ARBA00022919"/>
    </source>
</evidence>
<feature type="chain" id="PRO_5020821711" description="galactosylceramidase" evidence="6">
    <location>
        <begin position="32"/>
        <end position="916"/>
    </location>
</feature>
<dbReference type="AlphaFoldDB" id="A0A4Q2L8W1"/>
<feature type="signal peptide" evidence="6">
    <location>
        <begin position="1"/>
        <end position="31"/>
    </location>
</feature>
<dbReference type="InterPro" id="IPR017853">
    <property type="entry name" value="GH"/>
</dbReference>
<dbReference type="InterPro" id="IPR001286">
    <property type="entry name" value="Glyco_hydro_59"/>
</dbReference>
<sequence length="916" mass="97864">MTQKSRWRLATAAAAGALIAASLAAAPSAIALETSDPEPPKLEFGDDSVDWKELIVDGDDVERAPDGSAFNVFGGFGSVSCNNTSRLLLDYREENPEAYWRILNMLFNTDTGAGLMHIKVELGADVNTSSGAEPATKRSADEPANVLRGAGFRLIADAKTINPDLKVEALRWAEPSWTGNQTDARYQWYKETIDAAYDTYGVKFDYISPSQNEVNAKYIASELAWTIEVAKRLEADAAASDARYDYGDIEIVALDSYRNGEGVAGAILASPEALEHVDAIGIHYTIGGGPNLTRLNKEFGKEVIYSEGVAPMIDPEYRLTAQPEMGGIGGTVGAVDIADRFINAYKWSGSGANPAHMTSFLFQPAVSALYEGSSYSPKHLIRASDPWSGYYEGGVGIVLVRHFMQFIDQGWEYIEGASGGDGTFADGGTAVGSSTRTVLTLREPLDPAAADDPGRGAHKPDFTQVHANNTAKPRHFEVKVADLGVTKNTPLHLWETTGPESGEPYDADWFQQIGYIKPVRTETGADGTSYVVYRVEVAPYSILTISSLADGLTDSTTAYASGDYASTAENSPLELPYTDDFEYAGYPAEDVGGVSMSYLERRGGTPRYTADQNGAFEVVGSAEAGHDNVLQQRITADNRPYTWNVWGDGSQNKLATDAPATILGDHTWANYTAAVDVKFDSEVKDATLANFAGLGVRQVVTQGSDLAAYAVRVSPAGAWELRKRDAVVASGTIADFDAGAWHRISLTAAENALTPSVDGTELTTWTDTSVSPVMTGRISLVSGYYETNWDNLAITPVDGLAWESTKLDDTASLAYNGPVTFRQVGFAHYNRTNHELAAGASVSLPFSGSGINLFGATAAATIDVSVDGAPPTRVTVGATGVRQTSHWLRGLGSGEHTIAVTVVSGTFTLDGVDVLK</sequence>
<dbReference type="EC" id="3.2.1.46" evidence="2"/>
<dbReference type="InterPro" id="IPR049161">
    <property type="entry name" value="GH59_cat"/>
</dbReference>
<reference evidence="9 10" key="1">
    <citation type="submission" date="2019-01" db="EMBL/GenBank/DDBJ databases">
        <title>Agromyces.</title>
        <authorList>
            <person name="Li J."/>
        </authorList>
    </citation>
    <scope>NUCLEOTIDE SEQUENCE [LARGE SCALE GENOMIC DNA]</scope>
    <source>
        <strain evidence="9 10">DSM 15934</strain>
    </source>
</reference>
<dbReference type="InterPro" id="IPR006311">
    <property type="entry name" value="TAT_signal"/>
</dbReference>
<dbReference type="PANTHER" id="PTHR15172">
    <property type="entry name" value="GALACTOCEREBROSIDASE"/>
    <property type="match status" value="1"/>
</dbReference>
<keyword evidence="4" id="KW-0442">Lipid degradation</keyword>
<dbReference type="Gene3D" id="3.20.20.70">
    <property type="entry name" value="Aldolase class I"/>
    <property type="match status" value="1"/>
</dbReference>
<name>A0A4Q2L8W1_9MICO</name>
<evidence type="ECO:0000256" key="6">
    <source>
        <dbReference type="SAM" id="SignalP"/>
    </source>
</evidence>
<accession>A0A4Q2L8W1</accession>
<keyword evidence="3" id="KW-0746">Sphingolipid metabolism</keyword>
<gene>
    <name evidence="9" type="ORF">ESP51_01925</name>
</gene>
<evidence type="ECO:0000256" key="5">
    <source>
        <dbReference type="ARBA" id="ARBA00033098"/>
    </source>
</evidence>
<dbReference type="PROSITE" id="PS51318">
    <property type="entry name" value="TAT"/>
    <property type="match status" value="1"/>
</dbReference>
<protein>
    <recommendedName>
        <fullName evidence="2">galactosylceramidase</fullName>
        <ecNumber evidence="2">3.2.1.46</ecNumber>
    </recommendedName>
    <alternativeName>
        <fullName evidence="5">Galactosylceramidase</fullName>
    </alternativeName>
</protein>
<comment type="caution">
    <text evidence="9">The sequence shown here is derived from an EMBL/GenBank/DDBJ whole genome shotgun (WGS) entry which is preliminary data.</text>
</comment>
<evidence type="ECO:0000256" key="4">
    <source>
        <dbReference type="ARBA" id="ARBA00022963"/>
    </source>
</evidence>
<dbReference type="SUPFAM" id="SSF51445">
    <property type="entry name" value="(Trans)glycosidases"/>
    <property type="match status" value="1"/>
</dbReference>
<dbReference type="GO" id="GO:0005764">
    <property type="term" value="C:lysosome"/>
    <property type="evidence" value="ECO:0007669"/>
    <property type="project" value="TreeGrafter"/>
</dbReference>
<dbReference type="GO" id="GO:0004336">
    <property type="term" value="F:galactosylceramidase activity"/>
    <property type="evidence" value="ECO:0007669"/>
    <property type="project" value="UniProtKB-EC"/>
</dbReference>
<evidence type="ECO:0000256" key="2">
    <source>
        <dbReference type="ARBA" id="ARBA00012657"/>
    </source>
</evidence>
<comment type="similarity">
    <text evidence="1">Belongs to the glycosyl hydrolase 59 family.</text>
</comment>
<dbReference type="GO" id="GO:0006683">
    <property type="term" value="P:galactosylceramide catabolic process"/>
    <property type="evidence" value="ECO:0007669"/>
    <property type="project" value="InterPro"/>
</dbReference>
<dbReference type="RefSeq" id="WP_129519189.1">
    <property type="nucleotide sequence ID" value="NZ_SDPN01000002.1"/>
</dbReference>
<dbReference type="OrthoDB" id="9802318at2"/>
<organism evidence="9 10">
    <name type="scientific">Agromyces albus</name>
    <dbReference type="NCBI Taxonomy" id="205332"/>
    <lineage>
        <taxon>Bacteria</taxon>
        <taxon>Bacillati</taxon>
        <taxon>Actinomycetota</taxon>
        <taxon>Actinomycetes</taxon>
        <taxon>Micrococcales</taxon>
        <taxon>Microbacteriaceae</taxon>
        <taxon>Agromyces</taxon>
    </lineage>
</organism>
<keyword evidence="4" id="KW-0443">Lipid metabolism</keyword>
<dbReference type="Gene3D" id="2.60.120.560">
    <property type="entry name" value="Exo-inulinase, domain 1"/>
    <property type="match status" value="1"/>
</dbReference>